<dbReference type="InterPro" id="IPR035985">
    <property type="entry name" value="Ubiquitin-activating_enz"/>
</dbReference>
<dbReference type="Gene3D" id="3.40.50.720">
    <property type="entry name" value="NAD(P)-binding Rossmann-like Domain"/>
    <property type="match status" value="1"/>
</dbReference>
<dbReference type="InterPro" id="IPR045886">
    <property type="entry name" value="ThiF/MoeB/HesA"/>
</dbReference>
<evidence type="ECO:0000313" key="3">
    <source>
        <dbReference type="Proteomes" id="UP000184079"/>
    </source>
</evidence>
<protein>
    <submittedName>
        <fullName evidence="2">Molybdopterin or thiamine biosynthesis adenylyltransferase</fullName>
    </submittedName>
</protein>
<evidence type="ECO:0000259" key="1">
    <source>
        <dbReference type="Pfam" id="PF00899"/>
    </source>
</evidence>
<dbReference type="AlphaFoldDB" id="A0A1M5TQ06"/>
<dbReference type="PANTHER" id="PTHR10953:SF102">
    <property type="entry name" value="ADENYLYLTRANSFERASE AND SULFURTRANSFERASE MOCS3"/>
    <property type="match status" value="1"/>
</dbReference>
<sequence length="362" mass="40447">MSTYWLKQPDVQVEETKQGQIICTLLNRSETILYEGMSVFINFLTYLQQPRNFEELLVWGEQNEITEEMLVETLQTLVNDKILLTGNQPWNLTGESRLWSYLAAQTSSLDQLLDSEQAWCSSRVGIIGVGGVGSRVAHELAAMGIPSLILIDHDNVSTHNLTHQSLYPKNAVGELKVNVLKNILHHQYGTLIETVHDPITQDISANILEKLKTCSVVILCADEPSVDTLADWITPHLTKNNIAHIVGGGYHGHSTSTGTTVIPGVTGCWKCYDSLVERKDMHRVYQHIRGISGSFNPLIQILVSFIISDTVAVITNLTRPLLVNGMGDFDLETGKFKWRPGSRNENCDWCANIPKSYPSFMK</sequence>
<dbReference type="InterPro" id="IPR000594">
    <property type="entry name" value="ThiF_NAD_FAD-bd"/>
</dbReference>
<dbReference type="OrthoDB" id="9804286at2"/>
<evidence type="ECO:0000313" key="2">
    <source>
        <dbReference type="EMBL" id="SHH52758.1"/>
    </source>
</evidence>
<dbReference type="GO" id="GO:0004792">
    <property type="term" value="F:thiosulfate-cyanide sulfurtransferase activity"/>
    <property type="evidence" value="ECO:0007669"/>
    <property type="project" value="TreeGrafter"/>
</dbReference>
<keyword evidence="2" id="KW-0808">Transferase</keyword>
<dbReference type="EMBL" id="FQXD01000008">
    <property type="protein sequence ID" value="SHH52758.1"/>
    <property type="molecule type" value="Genomic_DNA"/>
</dbReference>
<name>A0A1M5TQ06_9BACI</name>
<dbReference type="GO" id="GO:0008641">
    <property type="term" value="F:ubiquitin-like modifier activating enzyme activity"/>
    <property type="evidence" value="ECO:0007669"/>
    <property type="project" value="InterPro"/>
</dbReference>
<dbReference type="RefSeq" id="WP_073008732.1">
    <property type="nucleotide sequence ID" value="NZ_FQXD01000008.1"/>
</dbReference>
<accession>A0A1M5TQ06</accession>
<feature type="domain" description="THIF-type NAD/FAD binding fold" evidence="1">
    <location>
        <begin position="116"/>
        <end position="347"/>
    </location>
</feature>
<reference evidence="3" key="1">
    <citation type="submission" date="2016-11" db="EMBL/GenBank/DDBJ databases">
        <authorList>
            <person name="Varghese N."/>
            <person name="Submissions S."/>
        </authorList>
    </citation>
    <scope>NUCLEOTIDE SEQUENCE [LARGE SCALE GENOMIC DNA]</scope>
    <source>
        <strain evidence="3">CGMCC 1.6496</strain>
    </source>
</reference>
<dbReference type="Pfam" id="PF00899">
    <property type="entry name" value="ThiF"/>
    <property type="match status" value="1"/>
</dbReference>
<organism evidence="2 3">
    <name type="scientific">Virgibacillus chiguensis</name>
    <dbReference type="NCBI Taxonomy" id="411959"/>
    <lineage>
        <taxon>Bacteria</taxon>
        <taxon>Bacillati</taxon>
        <taxon>Bacillota</taxon>
        <taxon>Bacilli</taxon>
        <taxon>Bacillales</taxon>
        <taxon>Bacillaceae</taxon>
        <taxon>Virgibacillus</taxon>
    </lineage>
</organism>
<keyword evidence="3" id="KW-1185">Reference proteome</keyword>
<dbReference type="SUPFAM" id="SSF69572">
    <property type="entry name" value="Activating enzymes of the ubiquitin-like proteins"/>
    <property type="match status" value="1"/>
</dbReference>
<dbReference type="PANTHER" id="PTHR10953">
    <property type="entry name" value="UBIQUITIN-ACTIVATING ENZYME E1"/>
    <property type="match status" value="1"/>
</dbReference>
<gene>
    <name evidence="2" type="ORF">SAMN05421807_10894</name>
</gene>
<dbReference type="Proteomes" id="UP000184079">
    <property type="component" value="Unassembled WGS sequence"/>
</dbReference>
<keyword evidence="2" id="KW-0548">Nucleotidyltransferase</keyword>
<dbReference type="GO" id="GO:0016779">
    <property type="term" value="F:nucleotidyltransferase activity"/>
    <property type="evidence" value="ECO:0007669"/>
    <property type="project" value="UniProtKB-KW"/>
</dbReference>
<dbReference type="GO" id="GO:0005737">
    <property type="term" value="C:cytoplasm"/>
    <property type="evidence" value="ECO:0007669"/>
    <property type="project" value="TreeGrafter"/>
</dbReference>
<proteinExistence type="predicted"/>